<feature type="transmembrane region" description="Helical" evidence="5">
    <location>
        <begin position="131"/>
        <end position="150"/>
    </location>
</feature>
<keyword evidence="7" id="KW-1185">Reference proteome</keyword>
<organism evidence="6 7">
    <name type="scientific">Actimicrobium antarcticum</name>
    <dbReference type="NCBI Taxonomy" id="1051899"/>
    <lineage>
        <taxon>Bacteria</taxon>
        <taxon>Pseudomonadati</taxon>
        <taxon>Pseudomonadota</taxon>
        <taxon>Betaproteobacteria</taxon>
        <taxon>Burkholderiales</taxon>
        <taxon>Oxalobacteraceae</taxon>
        <taxon>Actimicrobium</taxon>
    </lineage>
</organism>
<sequence>MRPVPQFVQRDPLAPGFWDERFEHQFMPWDQGGVPPQLARFVAQAPAPLTTLIPGCGLGYEVRHLAQAGWDVTAIDFSPAAVAAAKAALGEFAGHVQQADFFSFVPPQPVGFMYERAFLCALPRARWPAVIAHWAALLAPGALLGGFFFYDTAPKGPPFGADRAALDSAMQPYFALLEDAAAEQSIAVFEGKERWQLWRRR</sequence>
<evidence type="ECO:0000256" key="3">
    <source>
        <dbReference type="ARBA" id="ARBA00022679"/>
    </source>
</evidence>
<dbReference type="PANTHER" id="PTHR32183:SF6">
    <property type="entry name" value="CYSTEINE SULFINATE DESULFINASE_CYSTEINE DESULFURASE AND RELATED ENZYMES"/>
    <property type="match status" value="1"/>
</dbReference>
<keyword evidence="3" id="KW-0808">Transferase</keyword>
<name>A0ABP7TAB2_9BURK</name>
<proteinExistence type="predicted"/>
<keyword evidence="5" id="KW-1133">Transmembrane helix</keyword>
<evidence type="ECO:0000313" key="7">
    <source>
        <dbReference type="Proteomes" id="UP001501353"/>
    </source>
</evidence>
<accession>A0ABP7TAB2</accession>
<evidence type="ECO:0000256" key="5">
    <source>
        <dbReference type="SAM" id="Phobius"/>
    </source>
</evidence>
<dbReference type="PANTHER" id="PTHR32183">
    <property type="match status" value="1"/>
</dbReference>
<evidence type="ECO:0000256" key="2">
    <source>
        <dbReference type="ARBA" id="ARBA00022603"/>
    </source>
</evidence>
<dbReference type="InterPro" id="IPR008854">
    <property type="entry name" value="TPMT"/>
</dbReference>
<evidence type="ECO:0000256" key="4">
    <source>
        <dbReference type="ARBA" id="ARBA00022691"/>
    </source>
</evidence>
<dbReference type="Proteomes" id="UP001501353">
    <property type="component" value="Unassembled WGS sequence"/>
</dbReference>
<gene>
    <name evidence="6" type="ORF">GCM10022212_20460</name>
</gene>
<keyword evidence="1" id="KW-0597">Phosphoprotein</keyword>
<reference evidence="7" key="1">
    <citation type="journal article" date="2019" name="Int. J. Syst. Evol. Microbiol.">
        <title>The Global Catalogue of Microorganisms (GCM) 10K type strain sequencing project: providing services to taxonomists for standard genome sequencing and annotation.</title>
        <authorList>
            <consortium name="The Broad Institute Genomics Platform"/>
            <consortium name="The Broad Institute Genome Sequencing Center for Infectious Disease"/>
            <person name="Wu L."/>
            <person name="Ma J."/>
        </authorList>
    </citation>
    <scope>NUCLEOTIDE SEQUENCE [LARGE SCALE GENOMIC DNA]</scope>
    <source>
        <strain evidence="7">JCM 16673</strain>
    </source>
</reference>
<dbReference type="Gene3D" id="3.40.50.150">
    <property type="entry name" value="Vaccinia Virus protein VP39"/>
    <property type="match status" value="1"/>
</dbReference>
<evidence type="ECO:0008006" key="8">
    <source>
        <dbReference type="Google" id="ProtNLM"/>
    </source>
</evidence>
<dbReference type="SUPFAM" id="SSF53335">
    <property type="entry name" value="S-adenosyl-L-methionine-dependent methyltransferases"/>
    <property type="match status" value="1"/>
</dbReference>
<protein>
    <recommendedName>
        <fullName evidence="8">SAM-dependent methyltransferase</fullName>
    </recommendedName>
</protein>
<evidence type="ECO:0000256" key="1">
    <source>
        <dbReference type="ARBA" id="ARBA00022553"/>
    </source>
</evidence>
<dbReference type="RefSeq" id="WP_344763202.1">
    <property type="nucleotide sequence ID" value="NZ_BAAAZE010000008.1"/>
</dbReference>
<dbReference type="EMBL" id="BAAAZE010000008">
    <property type="protein sequence ID" value="GAA4023032.1"/>
    <property type="molecule type" value="Genomic_DNA"/>
</dbReference>
<dbReference type="PROSITE" id="PS51585">
    <property type="entry name" value="SAM_MT_TPMT"/>
    <property type="match status" value="1"/>
</dbReference>
<keyword evidence="4" id="KW-0949">S-adenosyl-L-methionine</keyword>
<keyword evidence="5" id="KW-0472">Membrane</keyword>
<dbReference type="Pfam" id="PF05724">
    <property type="entry name" value="TPMT"/>
    <property type="match status" value="1"/>
</dbReference>
<comment type="caution">
    <text evidence="6">The sequence shown here is derived from an EMBL/GenBank/DDBJ whole genome shotgun (WGS) entry which is preliminary data.</text>
</comment>
<keyword evidence="2" id="KW-0489">Methyltransferase</keyword>
<dbReference type="InterPro" id="IPR029063">
    <property type="entry name" value="SAM-dependent_MTases_sf"/>
</dbReference>
<evidence type="ECO:0000313" key="6">
    <source>
        <dbReference type="EMBL" id="GAA4023032.1"/>
    </source>
</evidence>
<keyword evidence="5" id="KW-0812">Transmembrane</keyword>